<feature type="transmembrane region" description="Helical" evidence="11">
    <location>
        <begin position="20"/>
        <end position="39"/>
    </location>
</feature>
<dbReference type="Pfam" id="PF00672">
    <property type="entry name" value="HAMP"/>
    <property type="match status" value="1"/>
</dbReference>
<keyword evidence="6 11" id="KW-0812">Transmembrane</keyword>
<evidence type="ECO:0000256" key="11">
    <source>
        <dbReference type="SAM" id="Phobius"/>
    </source>
</evidence>
<gene>
    <name evidence="14" type="ORF">FHR82_007116</name>
</gene>
<evidence type="ECO:0000259" key="13">
    <source>
        <dbReference type="PROSITE" id="PS50885"/>
    </source>
</evidence>
<evidence type="ECO:0000313" key="15">
    <source>
        <dbReference type="Proteomes" id="UP000520767"/>
    </source>
</evidence>
<proteinExistence type="predicted"/>
<evidence type="ECO:0000256" key="4">
    <source>
        <dbReference type="ARBA" id="ARBA00022553"/>
    </source>
</evidence>
<dbReference type="CDD" id="cd00082">
    <property type="entry name" value="HisKA"/>
    <property type="match status" value="1"/>
</dbReference>
<evidence type="ECO:0000313" key="14">
    <source>
        <dbReference type="EMBL" id="MBB4910857.1"/>
    </source>
</evidence>
<dbReference type="InterPro" id="IPR004358">
    <property type="entry name" value="Sig_transdc_His_kin-like_C"/>
</dbReference>
<dbReference type="SMART" id="SM00387">
    <property type="entry name" value="HATPase_c"/>
    <property type="match status" value="1"/>
</dbReference>
<evidence type="ECO:0000256" key="9">
    <source>
        <dbReference type="ARBA" id="ARBA00023012"/>
    </source>
</evidence>
<name>A0A7W7VHU0_9PSEU</name>
<dbReference type="GO" id="GO:0000155">
    <property type="term" value="F:phosphorelay sensor kinase activity"/>
    <property type="evidence" value="ECO:0007669"/>
    <property type="project" value="InterPro"/>
</dbReference>
<evidence type="ECO:0000256" key="3">
    <source>
        <dbReference type="ARBA" id="ARBA00012438"/>
    </source>
</evidence>
<evidence type="ECO:0000256" key="8">
    <source>
        <dbReference type="ARBA" id="ARBA00022989"/>
    </source>
</evidence>
<sequence>MTATTERLRGTRVPARVRIMAWLVGLMTLCLATVVLVIAERLGSGVDDRANRAIEQEVGEFVTFAQRAKDPATGLRIDDPGQLLQAHLAMQYPDADEVHLGVVVTDRLHAVQQGEPPYEVLDDRRLLRDLVAAPGTYGEHVTPAGAFRWAKITAVTQDGARGWFVTGYFMAGPHAETQETVTVLVLVSAVGLVVAVAVAWLVAGAILAPVRTVRQAAARITEEDLTQRISMHGRDDIAALAEQFNAMLDRLEQAFTAQREFIDDASHELRTPITIVRGHLEVMGDDPAERAEVVRLCTDELDRMSRIVEDLLLLARAQRPDFLRPRRVPVADLTVDIDAKVRALGDRTWQLESVAEGDAWLDPQRVTQAVVQLAQNAVQHTTPGDEIRLGSSLRGGSVSLWITDVGSGIAPDELSRIFDRFARGAGGRVDQGGAGLGLAIVKAIAEAHRGVVHVMSEPGRGTTVGVELPSIVEEVG</sequence>
<dbReference type="CDD" id="cd06225">
    <property type="entry name" value="HAMP"/>
    <property type="match status" value="1"/>
</dbReference>
<evidence type="ECO:0000256" key="6">
    <source>
        <dbReference type="ARBA" id="ARBA00022692"/>
    </source>
</evidence>
<keyword evidence="4" id="KW-0597">Phosphoprotein</keyword>
<organism evidence="14 15">
    <name type="scientific">Actinophytocola algeriensis</name>
    <dbReference type="NCBI Taxonomy" id="1768010"/>
    <lineage>
        <taxon>Bacteria</taxon>
        <taxon>Bacillati</taxon>
        <taxon>Actinomycetota</taxon>
        <taxon>Actinomycetes</taxon>
        <taxon>Pseudonocardiales</taxon>
        <taxon>Pseudonocardiaceae</taxon>
    </lineage>
</organism>
<dbReference type="EC" id="2.7.13.3" evidence="3"/>
<keyword evidence="7 14" id="KW-0418">Kinase</keyword>
<dbReference type="InterPro" id="IPR003594">
    <property type="entry name" value="HATPase_dom"/>
</dbReference>
<dbReference type="PANTHER" id="PTHR45436">
    <property type="entry name" value="SENSOR HISTIDINE KINASE YKOH"/>
    <property type="match status" value="1"/>
</dbReference>
<keyword evidence="15" id="KW-1185">Reference proteome</keyword>
<dbReference type="RefSeq" id="WP_225943848.1">
    <property type="nucleotide sequence ID" value="NZ_JACHJQ010000008.1"/>
</dbReference>
<dbReference type="InterPro" id="IPR036890">
    <property type="entry name" value="HATPase_C_sf"/>
</dbReference>
<feature type="transmembrane region" description="Helical" evidence="11">
    <location>
        <begin position="183"/>
        <end position="210"/>
    </location>
</feature>
<dbReference type="Gene3D" id="3.30.565.10">
    <property type="entry name" value="Histidine kinase-like ATPase, C-terminal domain"/>
    <property type="match status" value="1"/>
</dbReference>
<keyword evidence="5" id="KW-0808">Transferase</keyword>
<dbReference type="SUPFAM" id="SSF47384">
    <property type="entry name" value="Homodimeric domain of signal transducing histidine kinase"/>
    <property type="match status" value="1"/>
</dbReference>
<reference evidence="14 15" key="1">
    <citation type="submission" date="2020-08" db="EMBL/GenBank/DDBJ databases">
        <title>Genomic Encyclopedia of Type Strains, Phase III (KMG-III): the genomes of soil and plant-associated and newly described type strains.</title>
        <authorList>
            <person name="Whitman W."/>
        </authorList>
    </citation>
    <scope>NUCLEOTIDE SEQUENCE [LARGE SCALE GENOMIC DNA]</scope>
    <source>
        <strain evidence="14 15">CECT 8960</strain>
    </source>
</reference>
<protein>
    <recommendedName>
        <fullName evidence="3">histidine kinase</fullName>
        <ecNumber evidence="3">2.7.13.3</ecNumber>
    </recommendedName>
</protein>
<dbReference type="InterPro" id="IPR003661">
    <property type="entry name" value="HisK_dim/P_dom"/>
</dbReference>
<keyword evidence="10 11" id="KW-0472">Membrane</keyword>
<dbReference type="Pfam" id="PF02518">
    <property type="entry name" value="HATPase_c"/>
    <property type="match status" value="1"/>
</dbReference>
<dbReference type="FunFam" id="1.10.287.130:FF:000001">
    <property type="entry name" value="Two-component sensor histidine kinase"/>
    <property type="match status" value="1"/>
</dbReference>
<dbReference type="PROSITE" id="PS50109">
    <property type="entry name" value="HIS_KIN"/>
    <property type="match status" value="1"/>
</dbReference>
<evidence type="ECO:0000259" key="12">
    <source>
        <dbReference type="PROSITE" id="PS50109"/>
    </source>
</evidence>
<evidence type="ECO:0000256" key="5">
    <source>
        <dbReference type="ARBA" id="ARBA00022679"/>
    </source>
</evidence>
<dbReference type="SUPFAM" id="SSF158472">
    <property type="entry name" value="HAMP domain-like"/>
    <property type="match status" value="1"/>
</dbReference>
<keyword evidence="9" id="KW-0902">Two-component regulatory system</keyword>
<comment type="caution">
    <text evidence="14">The sequence shown here is derived from an EMBL/GenBank/DDBJ whole genome shotgun (WGS) entry which is preliminary data.</text>
</comment>
<dbReference type="PROSITE" id="PS50885">
    <property type="entry name" value="HAMP"/>
    <property type="match status" value="1"/>
</dbReference>
<keyword evidence="8 11" id="KW-1133">Transmembrane helix</keyword>
<dbReference type="Gene3D" id="1.10.287.130">
    <property type="match status" value="1"/>
</dbReference>
<comment type="catalytic activity">
    <reaction evidence="1">
        <text>ATP + protein L-histidine = ADP + protein N-phospho-L-histidine.</text>
        <dbReference type="EC" id="2.7.13.3"/>
    </reaction>
</comment>
<feature type="domain" description="Histidine kinase" evidence="12">
    <location>
        <begin position="264"/>
        <end position="472"/>
    </location>
</feature>
<feature type="domain" description="HAMP" evidence="13">
    <location>
        <begin position="204"/>
        <end position="256"/>
    </location>
</feature>
<dbReference type="EMBL" id="JACHJQ010000008">
    <property type="protein sequence ID" value="MBB4910857.1"/>
    <property type="molecule type" value="Genomic_DNA"/>
</dbReference>
<dbReference type="InterPro" id="IPR005467">
    <property type="entry name" value="His_kinase_dom"/>
</dbReference>
<dbReference type="InterPro" id="IPR050428">
    <property type="entry name" value="TCS_sensor_his_kinase"/>
</dbReference>
<dbReference type="InterPro" id="IPR003660">
    <property type="entry name" value="HAMP_dom"/>
</dbReference>
<dbReference type="Proteomes" id="UP000520767">
    <property type="component" value="Unassembled WGS sequence"/>
</dbReference>
<comment type="subcellular location">
    <subcellularLocation>
        <location evidence="2">Cell membrane</location>
    </subcellularLocation>
</comment>
<dbReference type="SMART" id="SM00388">
    <property type="entry name" value="HisKA"/>
    <property type="match status" value="1"/>
</dbReference>
<dbReference type="SMART" id="SM00304">
    <property type="entry name" value="HAMP"/>
    <property type="match status" value="1"/>
</dbReference>
<dbReference type="AlphaFoldDB" id="A0A7W7VHU0"/>
<accession>A0A7W7VHU0</accession>
<evidence type="ECO:0000256" key="2">
    <source>
        <dbReference type="ARBA" id="ARBA00004236"/>
    </source>
</evidence>
<dbReference type="SUPFAM" id="SSF55874">
    <property type="entry name" value="ATPase domain of HSP90 chaperone/DNA topoisomerase II/histidine kinase"/>
    <property type="match status" value="1"/>
</dbReference>
<dbReference type="Gene3D" id="6.10.340.10">
    <property type="match status" value="1"/>
</dbReference>
<dbReference type="GO" id="GO:0005886">
    <property type="term" value="C:plasma membrane"/>
    <property type="evidence" value="ECO:0007669"/>
    <property type="project" value="UniProtKB-SubCell"/>
</dbReference>
<dbReference type="Pfam" id="PF00512">
    <property type="entry name" value="HisKA"/>
    <property type="match status" value="1"/>
</dbReference>
<evidence type="ECO:0000256" key="7">
    <source>
        <dbReference type="ARBA" id="ARBA00022777"/>
    </source>
</evidence>
<evidence type="ECO:0000256" key="10">
    <source>
        <dbReference type="ARBA" id="ARBA00023136"/>
    </source>
</evidence>
<dbReference type="PRINTS" id="PR00344">
    <property type="entry name" value="BCTRLSENSOR"/>
</dbReference>
<dbReference type="InterPro" id="IPR036097">
    <property type="entry name" value="HisK_dim/P_sf"/>
</dbReference>
<evidence type="ECO:0000256" key="1">
    <source>
        <dbReference type="ARBA" id="ARBA00000085"/>
    </source>
</evidence>
<dbReference type="PANTHER" id="PTHR45436:SF5">
    <property type="entry name" value="SENSOR HISTIDINE KINASE TRCS"/>
    <property type="match status" value="1"/>
</dbReference>